<organism evidence="2">
    <name type="scientific">bioreactor metagenome</name>
    <dbReference type="NCBI Taxonomy" id="1076179"/>
    <lineage>
        <taxon>unclassified sequences</taxon>
        <taxon>metagenomes</taxon>
        <taxon>ecological metagenomes</taxon>
    </lineage>
</organism>
<dbReference type="CDD" id="cd04301">
    <property type="entry name" value="NAT_SF"/>
    <property type="match status" value="1"/>
</dbReference>
<dbReference type="SUPFAM" id="SSF55729">
    <property type="entry name" value="Acyl-CoA N-acyltransferases (Nat)"/>
    <property type="match status" value="1"/>
</dbReference>
<reference evidence="2" key="1">
    <citation type="submission" date="2019-08" db="EMBL/GenBank/DDBJ databases">
        <authorList>
            <person name="Kucharzyk K."/>
            <person name="Murdoch R.W."/>
            <person name="Higgins S."/>
            <person name="Loffler F."/>
        </authorList>
    </citation>
    <scope>NUCLEOTIDE SEQUENCE</scope>
</reference>
<evidence type="ECO:0000313" key="2">
    <source>
        <dbReference type="EMBL" id="MPM35460.1"/>
    </source>
</evidence>
<dbReference type="Pfam" id="PF00583">
    <property type="entry name" value="Acetyltransf_1"/>
    <property type="match status" value="1"/>
</dbReference>
<name>A0A644Z3J9_9ZZZZ</name>
<protein>
    <recommendedName>
        <fullName evidence="1">N-acetyltransferase domain-containing protein</fullName>
    </recommendedName>
</protein>
<dbReference type="InterPro" id="IPR016181">
    <property type="entry name" value="Acyl_CoA_acyltransferase"/>
</dbReference>
<feature type="domain" description="N-acetyltransferase" evidence="1">
    <location>
        <begin position="31"/>
        <end position="177"/>
    </location>
</feature>
<dbReference type="AlphaFoldDB" id="A0A644Z3J9"/>
<comment type="caution">
    <text evidence="2">The sequence shown here is derived from an EMBL/GenBank/DDBJ whole genome shotgun (WGS) entry which is preliminary data.</text>
</comment>
<evidence type="ECO:0000259" key="1">
    <source>
        <dbReference type="PROSITE" id="PS51186"/>
    </source>
</evidence>
<accession>A0A644Z3J9</accession>
<dbReference type="InterPro" id="IPR000182">
    <property type="entry name" value="GNAT_dom"/>
</dbReference>
<dbReference type="GO" id="GO:0016747">
    <property type="term" value="F:acyltransferase activity, transferring groups other than amino-acyl groups"/>
    <property type="evidence" value="ECO:0007669"/>
    <property type="project" value="InterPro"/>
</dbReference>
<sequence length="177" mass="20439">MKRKYYGAKGVASLDDRNLSLRFDLTRGENKWIRDITESVGVFNRDEINIAEELAIDNIEKGAAGSEYQFILCENGSDIIGYTCYGYTRGTKDSYDLFWIVVRGGLRDMGIGKKLIAETEKVILEQGGKKLYVETSSKKSYYNSRQFYLKRGYMEEAVFKDFYDDGDDKIVYRKNLK</sequence>
<dbReference type="Gene3D" id="3.40.630.30">
    <property type="match status" value="1"/>
</dbReference>
<proteinExistence type="predicted"/>
<dbReference type="PROSITE" id="PS51186">
    <property type="entry name" value="GNAT"/>
    <property type="match status" value="1"/>
</dbReference>
<gene>
    <name evidence="2" type="ORF">SDC9_82053</name>
</gene>
<dbReference type="EMBL" id="VSSQ01007292">
    <property type="protein sequence ID" value="MPM35460.1"/>
    <property type="molecule type" value="Genomic_DNA"/>
</dbReference>